<dbReference type="PANTHER" id="PTHR30388">
    <property type="entry name" value="ALDEHYDE OXIDOREDUCTASE MOLYBDENUM COFACTOR ASSEMBLY PROTEIN"/>
    <property type="match status" value="1"/>
</dbReference>
<dbReference type="Gene3D" id="3.40.50.720">
    <property type="entry name" value="NAD(P)-binding Rossmann-like Domain"/>
    <property type="match status" value="1"/>
</dbReference>
<dbReference type="AlphaFoldDB" id="A0AA86UAM1"/>
<dbReference type="Pfam" id="PF13478">
    <property type="entry name" value="XdhC_C"/>
    <property type="match status" value="1"/>
</dbReference>
<evidence type="ECO:0000313" key="2">
    <source>
        <dbReference type="EMBL" id="CAI9950140.1"/>
    </source>
</evidence>
<protein>
    <submittedName>
        <fullName evidence="2">Xanthine dehydrogenase accessory factor</fullName>
    </submittedName>
    <submittedName>
        <fullName evidence="3">Xanthine_dehydrogenase accessory factor</fullName>
    </submittedName>
</protein>
<name>A0AA86UAM1_9EUKA</name>
<dbReference type="InterPro" id="IPR052698">
    <property type="entry name" value="MoCofactor_Util/Proc"/>
</dbReference>
<dbReference type="EMBL" id="CATOUU010000807">
    <property type="protein sequence ID" value="CAI9950140.1"/>
    <property type="molecule type" value="Genomic_DNA"/>
</dbReference>
<evidence type="ECO:0000313" key="3">
    <source>
        <dbReference type="EMBL" id="CAL6044303.1"/>
    </source>
</evidence>
<proteinExistence type="predicted"/>
<organism evidence="2">
    <name type="scientific">Hexamita inflata</name>
    <dbReference type="NCBI Taxonomy" id="28002"/>
    <lineage>
        <taxon>Eukaryota</taxon>
        <taxon>Metamonada</taxon>
        <taxon>Diplomonadida</taxon>
        <taxon>Hexamitidae</taxon>
        <taxon>Hexamitinae</taxon>
        <taxon>Hexamita</taxon>
    </lineage>
</organism>
<dbReference type="Proteomes" id="UP001642409">
    <property type="component" value="Unassembled WGS sequence"/>
</dbReference>
<evidence type="ECO:0000313" key="4">
    <source>
        <dbReference type="Proteomes" id="UP001642409"/>
    </source>
</evidence>
<gene>
    <name evidence="2" type="ORF">HINF_LOCUS37785</name>
    <name evidence="3" type="ORF">HINF_LOCUS40491</name>
</gene>
<reference evidence="3 4" key="2">
    <citation type="submission" date="2024-07" db="EMBL/GenBank/DDBJ databases">
        <authorList>
            <person name="Akdeniz Z."/>
        </authorList>
    </citation>
    <scope>NUCLEOTIDE SEQUENCE [LARGE SCALE GENOMIC DNA]</scope>
</reference>
<keyword evidence="4" id="KW-1185">Reference proteome</keyword>
<dbReference type="EMBL" id="CAXDID020000160">
    <property type="protein sequence ID" value="CAL6044303.1"/>
    <property type="molecule type" value="Genomic_DNA"/>
</dbReference>
<comment type="caution">
    <text evidence="2">The sequence shown here is derived from an EMBL/GenBank/DDBJ whole genome shotgun (WGS) entry which is preliminary data.</text>
</comment>
<sequence length="348" mass="39217">MFTPEYLAISKALEYLEEHQSEQIYLCTPISVVGSYPTPVHSKMSVFNKEQAGTVGGGNIEFKIRQFIEDNTDQLVQNYLFTYSMTAEKVECEGMVCGGEVTVLIQRVNYQTLLTLKDKLLETGWTEIYEWTQTDPVDEAIQNLAKKSYIDILQLKNFVHSYKYQTLQAPLVQDVNKITRQIMGSPTVHIFGGGHVGQCVAQIAKIAGFVVNVYEDRDYFLQPLPQINTIRCALEVQAELDKIMEEISKKENQFIVTVTRGHKCDLGVMRAVFKYKMPKYCGMIGSNTKTQKIWDKLKTESIPNFEELTAQVKAPIGLSIGGDQPGQIGVAIVAQMIQILTGGNKRYM</sequence>
<dbReference type="PANTHER" id="PTHR30388:SF6">
    <property type="entry name" value="XANTHINE DEHYDROGENASE SUBUNIT A-RELATED"/>
    <property type="match status" value="1"/>
</dbReference>
<evidence type="ECO:0000259" key="1">
    <source>
        <dbReference type="Pfam" id="PF13478"/>
    </source>
</evidence>
<dbReference type="InterPro" id="IPR027051">
    <property type="entry name" value="XdhC_Rossmann_dom"/>
</dbReference>
<accession>A0AA86UAM1</accession>
<feature type="domain" description="XdhC Rossmann" evidence="1">
    <location>
        <begin position="189"/>
        <end position="336"/>
    </location>
</feature>
<reference evidence="2" key="1">
    <citation type="submission" date="2023-06" db="EMBL/GenBank/DDBJ databases">
        <authorList>
            <person name="Kurt Z."/>
        </authorList>
    </citation>
    <scope>NUCLEOTIDE SEQUENCE</scope>
</reference>